<keyword evidence="2" id="KW-0695">RNA-directed DNA polymerase</keyword>
<dbReference type="Pfam" id="PF00078">
    <property type="entry name" value="RVT_1"/>
    <property type="match status" value="1"/>
</dbReference>
<gene>
    <name evidence="2" type="ORF">g.160190</name>
</gene>
<sequence>MINDNVEIISLNHSSESLIPKIDYHHPPLDIFLKFVNSNFNTTYEYPIIYNFNKCNFNEISNFLSNIDFESNLNNKIFSMDEIVTKFYEIIHHTFSLFVPKTKIFNNYSPVWADANLRNLIVEKKLAHKKFKLCPSPGNYLEFSRLRKECKILTSKNYSENLRHIENSIQTNIKPFWKYINTLKKNVSNIPESVKFKNSSSSNIQENAQLFADFFSSVFDSDLSKSFVHNQPSGDFSNNLLNLSSWYINKSEIYEYLNSLDTNSATGPDGVPSSFLKACGSILVNPLYLMFNKSLTIGYFPNIWKMSFVTPIHKSGDKHDVMNYRPISKLSIIPKIFEAIITKKLSSIISPYICKNQHGFRPKMSISTNLLLYQSKILNSFKNHIQVDSIYTDFQKAFDKVNHKLLLKKLFNIGFNGNFLDWIESYLTCRTQAVKLSLFTSNYFSVCSGVPQGSHLGPLLFILFINDLPTVLDSSVNILLFADDAKLFSPVESLSDAVNLQSNLDKLVSWSKQNCLPLNINKCSIITFTRLHKPILFNYSIDHTTLTRVNHIRDLGILLEANMSYSSHINMITNKAFKMLGFIYRNTKNFKNIISMKMLYFSLVRSHLEFGSMVWSPNYALYINQLENVQYKFLKLTCNKLNLTIDRDSYHFQLTYLGVSLCEIRRSVADLMFLYYLLNGNIDSSELLSMVGFNFKNHGTRSHNIFVVPSYTTNYSSASFFPRVLTLANSVACKIDFFFMSRQVFKHNVYLALHPV</sequence>
<feature type="domain" description="Reverse transcriptase" evidence="1">
    <location>
        <begin position="293"/>
        <end position="541"/>
    </location>
</feature>
<dbReference type="PROSITE" id="PS50878">
    <property type="entry name" value="RT_POL"/>
    <property type="match status" value="1"/>
</dbReference>
<dbReference type="AlphaFoldDB" id="A0A2S2NJ55"/>
<accession>A0A2S2NJ55</accession>
<dbReference type="PANTHER" id="PTHR33332">
    <property type="entry name" value="REVERSE TRANSCRIPTASE DOMAIN-CONTAINING PROTEIN"/>
    <property type="match status" value="1"/>
</dbReference>
<dbReference type="EMBL" id="GGMR01004539">
    <property type="protein sequence ID" value="MBY17158.1"/>
    <property type="molecule type" value="Transcribed_RNA"/>
</dbReference>
<keyword evidence="2" id="KW-0808">Transferase</keyword>
<reference evidence="2" key="1">
    <citation type="submission" date="2018-04" db="EMBL/GenBank/DDBJ databases">
        <title>Transcriptome of Schizaphis graminum biotype I.</title>
        <authorList>
            <person name="Scully E.D."/>
            <person name="Geib S.M."/>
            <person name="Palmer N.A."/>
            <person name="Koch K."/>
            <person name="Bradshaw J."/>
            <person name="Heng-Moss T."/>
            <person name="Sarath G."/>
        </authorList>
    </citation>
    <scope>NUCLEOTIDE SEQUENCE</scope>
</reference>
<evidence type="ECO:0000313" key="2">
    <source>
        <dbReference type="EMBL" id="MBY17158.1"/>
    </source>
</evidence>
<dbReference type="SUPFAM" id="SSF56672">
    <property type="entry name" value="DNA/RNA polymerases"/>
    <property type="match status" value="1"/>
</dbReference>
<dbReference type="InterPro" id="IPR043502">
    <property type="entry name" value="DNA/RNA_pol_sf"/>
</dbReference>
<dbReference type="GO" id="GO:0003964">
    <property type="term" value="F:RNA-directed DNA polymerase activity"/>
    <property type="evidence" value="ECO:0007669"/>
    <property type="project" value="UniProtKB-KW"/>
</dbReference>
<dbReference type="CDD" id="cd01650">
    <property type="entry name" value="RT_nLTR_like"/>
    <property type="match status" value="1"/>
</dbReference>
<dbReference type="InterPro" id="IPR000477">
    <property type="entry name" value="RT_dom"/>
</dbReference>
<name>A0A2S2NJ55_SCHGA</name>
<organism evidence="2">
    <name type="scientific">Schizaphis graminum</name>
    <name type="common">Green bug aphid</name>
    <dbReference type="NCBI Taxonomy" id="13262"/>
    <lineage>
        <taxon>Eukaryota</taxon>
        <taxon>Metazoa</taxon>
        <taxon>Ecdysozoa</taxon>
        <taxon>Arthropoda</taxon>
        <taxon>Hexapoda</taxon>
        <taxon>Insecta</taxon>
        <taxon>Pterygota</taxon>
        <taxon>Neoptera</taxon>
        <taxon>Paraneoptera</taxon>
        <taxon>Hemiptera</taxon>
        <taxon>Sternorrhyncha</taxon>
        <taxon>Aphidomorpha</taxon>
        <taxon>Aphidoidea</taxon>
        <taxon>Aphididae</taxon>
        <taxon>Aphidini</taxon>
        <taxon>Schizaphis</taxon>
    </lineage>
</organism>
<protein>
    <submittedName>
        <fullName evidence="2">Putative RNA-directed DNA polymerase</fullName>
    </submittedName>
</protein>
<evidence type="ECO:0000259" key="1">
    <source>
        <dbReference type="PROSITE" id="PS50878"/>
    </source>
</evidence>
<keyword evidence="2" id="KW-0548">Nucleotidyltransferase</keyword>
<proteinExistence type="predicted"/>